<sequence>MVATVGLFVLFCITLVDYYVTLLFLEIELLQPEDFCQTFYLCEQRVLASRSLAEDKCEIFHLAISEVIVKLKDPDTQLEIIELLLKACDAVENYAKKCKTLVFEYGPFISEEKWRFNF</sequence>
<proteinExistence type="predicted"/>
<reference evidence="1 2" key="1">
    <citation type="journal article" date="2022" name="Plant J.">
        <title>Chromosome-level genome of Camellia lanceoleosa provides a valuable resource for understanding genome evolution and self-incompatibility.</title>
        <authorList>
            <person name="Gong W."/>
            <person name="Xiao S."/>
            <person name="Wang L."/>
            <person name="Liao Z."/>
            <person name="Chang Y."/>
            <person name="Mo W."/>
            <person name="Hu G."/>
            <person name="Li W."/>
            <person name="Zhao G."/>
            <person name="Zhu H."/>
            <person name="Hu X."/>
            <person name="Ji K."/>
            <person name="Xiang X."/>
            <person name="Song Q."/>
            <person name="Yuan D."/>
            <person name="Jin S."/>
            <person name="Zhang L."/>
        </authorList>
    </citation>
    <scope>NUCLEOTIDE SEQUENCE [LARGE SCALE GENOMIC DNA]</scope>
    <source>
        <strain evidence="1">SQ_2022a</strain>
    </source>
</reference>
<accession>A0ACC0HY10</accession>
<gene>
    <name evidence="1" type="ORF">LOK49_LG04G01146</name>
</gene>
<evidence type="ECO:0000313" key="2">
    <source>
        <dbReference type="Proteomes" id="UP001060215"/>
    </source>
</evidence>
<name>A0ACC0HY10_9ERIC</name>
<organism evidence="1 2">
    <name type="scientific">Camellia lanceoleosa</name>
    <dbReference type="NCBI Taxonomy" id="1840588"/>
    <lineage>
        <taxon>Eukaryota</taxon>
        <taxon>Viridiplantae</taxon>
        <taxon>Streptophyta</taxon>
        <taxon>Embryophyta</taxon>
        <taxon>Tracheophyta</taxon>
        <taxon>Spermatophyta</taxon>
        <taxon>Magnoliopsida</taxon>
        <taxon>eudicotyledons</taxon>
        <taxon>Gunneridae</taxon>
        <taxon>Pentapetalae</taxon>
        <taxon>asterids</taxon>
        <taxon>Ericales</taxon>
        <taxon>Theaceae</taxon>
        <taxon>Camellia</taxon>
    </lineage>
</organism>
<dbReference type="Proteomes" id="UP001060215">
    <property type="component" value="Chromosome 2"/>
</dbReference>
<dbReference type="EMBL" id="CM045759">
    <property type="protein sequence ID" value="KAI8018378.1"/>
    <property type="molecule type" value="Genomic_DNA"/>
</dbReference>
<protein>
    <submittedName>
        <fullName evidence="1">Uncharacterized protein</fullName>
    </submittedName>
</protein>
<keyword evidence="2" id="KW-1185">Reference proteome</keyword>
<comment type="caution">
    <text evidence="1">The sequence shown here is derived from an EMBL/GenBank/DDBJ whole genome shotgun (WGS) entry which is preliminary data.</text>
</comment>
<evidence type="ECO:0000313" key="1">
    <source>
        <dbReference type="EMBL" id="KAI8018378.1"/>
    </source>
</evidence>